<keyword evidence="7" id="KW-1185">Reference proteome</keyword>
<dbReference type="GO" id="GO:0031087">
    <property type="term" value="P:deadenylation-independent decapping of nuclear-transcribed mRNA"/>
    <property type="evidence" value="ECO:0007669"/>
    <property type="project" value="InterPro"/>
</dbReference>
<dbReference type="Proteomes" id="UP000447434">
    <property type="component" value="Chromosome 18"/>
</dbReference>
<sequence length="523" mass="57534">MHSSLSCIKIWEDHMRQPLVVLRPHDGNPVFSATFLPAPYRPDHIVLITGGPQNREVKLWVSSWDEDWMVPGDAESWKCTQTLELKSSAQPCLRDAFFNQIAALPHAGLLLLANAQRNAIYALHLHYGSNPEYTRMDYVAEFTVTMPILSFTGTHDISPQGEHIVHAYCVQTQAIQQYALDLALCLPPPLENMGLEKSGSIVSRDSFAGRTSEMPLSSSAPKTVVQATSTESAHMAKYPFRSDHIEASASKQSSSSNAEAKPVTLAPSGSDADIVCVSCLPLPLGPRLSRKLSDFRNPRSNLGDQIGEQSFDEYSVDRQMNTIHSNLSDVPPLNNDSKIDEKKVKQNDISSVLNPSVMFKQPAHLVTPSEIIKAGSSSETSIIDIKSDCEAKIQDLIDVGNTEVKVKVVGEANSDQSTEFDQQGPQQYLFSDSKEKLFCSQASDLGIEMAGESFSTSGEAYISGELGVVDCIVRDSLAQPSNVGEDDLHEAEDIHKTLYPNSLLLLRTHFWYYGSLLKVCKTM</sequence>
<evidence type="ECO:0000256" key="3">
    <source>
        <dbReference type="ARBA" id="ARBA00022574"/>
    </source>
</evidence>
<evidence type="ECO:0000256" key="2">
    <source>
        <dbReference type="ARBA" id="ARBA00022490"/>
    </source>
</evidence>
<dbReference type="PANTHER" id="PTHR15598:SF5">
    <property type="entry name" value="ENHANCER OF MRNA-DECAPPING PROTEIN 4"/>
    <property type="match status" value="1"/>
</dbReference>
<evidence type="ECO:0000256" key="1">
    <source>
        <dbReference type="ARBA" id="ARBA00004496"/>
    </source>
</evidence>
<reference evidence="7" key="1">
    <citation type="journal article" date="2020" name="Nat. Commun.">
        <title>Genome sequence of the cluster root forming white lupin.</title>
        <authorList>
            <person name="Hufnagel B."/>
            <person name="Marques A."/>
            <person name="Soriano A."/>
            <person name="Marques L."/>
            <person name="Divol F."/>
            <person name="Doumas P."/>
            <person name="Sallet E."/>
            <person name="Mancinotti D."/>
            <person name="Carrere S."/>
            <person name="Marande W."/>
            <person name="Arribat S."/>
            <person name="Keller J."/>
            <person name="Huneau C."/>
            <person name="Blein T."/>
            <person name="Aime D."/>
            <person name="Laguerre M."/>
            <person name="Taylor J."/>
            <person name="Schubert V."/>
            <person name="Nelson M."/>
            <person name="Geu-Flores F."/>
            <person name="Crespi M."/>
            <person name="Gallardo-Guerrero K."/>
            <person name="Delaux P.-M."/>
            <person name="Salse J."/>
            <person name="Berges H."/>
            <person name="Guyot R."/>
            <person name="Gouzy J."/>
            <person name="Peret B."/>
        </authorList>
    </citation>
    <scope>NUCLEOTIDE SEQUENCE [LARGE SCALE GENOMIC DNA]</scope>
    <source>
        <strain evidence="7">cv. Amiga</strain>
    </source>
</reference>
<gene>
    <name evidence="6" type="ORF">Lalb_Chr18g0050391</name>
</gene>
<name>A0A6A4P4Z8_LUPAL</name>
<dbReference type="PANTHER" id="PTHR15598">
    <property type="entry name" value="ENHANCER OF MRNA-DECAPPING PROTEIN 4"/>
    <property type="match status" value="1"/>
</dbReference>
<protein>
    <recommendedName>
        <fullName evidence="8">Transcription factor WD40-like family</fullName>
    </recommendedName>
</protein>
<dbReference type="GO" id="GO:0000932">
    <property type="term" value="C:P-body"/>
    <property type="evidence" value="ECO:0007669"/>
    <property type="project" value="TreeGrafter"/>
</dbReference>
<proteinExistence type="predicted"/>
<dbReference type="InterPro" id="IPR045152">
    <property type="entry name" value="EDC4-like"/>
</dbReference>
<dbReference type="AlphaFoldDB" id="A0A6A4P4Z8"/>
<accession>A0A6A4P4Z8</accession>
<organism evidence="6 7">
    <name type="scientific">Lupinus albus</name>
    <name type="common">White lupine</name>
    <name type="synonym">Lupinus termis</name>
    <dbReference type="NCBI Taxonomy" id="3870"/>
    <lineage>
        <taxon>Eukaryota</taxon>
        <taxon>Viridiplantae</taxon>
        <taxon>Streptophyta</taxon>
        <taxon>Embryophyta</taxon>
        <taxon>Tracheophyta</taxon>
        <taxon>Spermatophyta</taxon>
        <taxon>Magnoliopsida</taxon>
        <taxon>eudicotyledons</taxon>
        <taxon>Gunneridae</taxon>
        <taxon>Pentapetalae</taxon>
        <taxon>rosids</taxon>
        <taxon>fabids</taxon>
        <taxon>Fabales</taxon>
        <taxon>Fabaceae</taxon>
        <taxon>Papilionoideae</taxon>
        <taxon>50 kb inversion clade</taxon>
        <taxon>genistoids sensu lato</taxon>
        <taxon>core genistoids</taxon>
        <taxon>Genisteae</taxon>
        <taxon>Lupinus</taxon>
    </lineage>
</organism>
<keyword evidence="2" id="KW-0963">Cytoplasm</keyword>
<comment type="caution">
    <text evidence="6">The sequence shown here is derived from an EMBL/GenBank/DDBJ whole genome shotgun (WGS) entry which is preliminary data.</text>
</comment>
<evidence type="ECO:0000313" key="7">
    <source>
        <dbReference type="Proteomes" id="UP000447434"/>
    </source>
</evidence>
<feature type="compositionally biased region" description="Low complexity" evidence="5">
    <location>
        <begin position="247"/>
        <end position="261"/>
    </location>
</feature>
<comment type="subcellular location">
    <subcellularLocation>
        <location evidence="1">Cytoplasm</location>
    </subcellularLocation>
</comment>
<dbReference type="OrthoDB" id="21128at2759"/>
<keyword evidence="4" id="KW-0677">Repeat</keyword>
<feature type="region of interest" description="Disordered" evidence="5">
    <location>
        <begin position="246"/>
        <end position="267"/>
    </location>
</feature>
<evidence type="ECO:0000256" key="5">
    <source>
        <dbReference type="SAM" id="MobiDB-lite"/>
    </source>
</evidence>
<evidence type="ECO:0000313" key="6">
    <source>
        <dbReference type="EMBL" id="KAE9594118.1"/>
    </source>
</evidence>
<dbReference type="EMBL" id="WOCE01000018">
    <property type="protein sequence ID" value="KAE9594118.1"/>
    <property type="molecule type" value="Genomic_DNA"/>
</dbReference>
<keyword evidence="3" id="KW-0853">WD repeat</keyword>
<evidence type="ECO:0000256" key="4">
    <source>
        <dbReference type="ARBA" id="ARBA00022737"/>
    </source>
</evidence>
<evidence type="ECO:0008006" key="8">
    <source>
        <dbReference type="Google" id="ProtNLM"/>
    </source>
</evidence>